<gene>
    <name evidence="6" type="ORF">BUALT_Bualt15G0012800</name>
</gene>
<dbReference type="GO" id="GO:0009699">
    <property type="term" value="P:phenylpropanoid biosynthetic process"/>
    <property type="evidence" value="ECO:0007669"/>
    <property type="project" value="UniProtKB-ARBA"/>
</dbReference>
<comment type="subcellular location">
    <subcellularLocation>
        <location evidence="4">Secreted</location>
        <location evidence="4">Extracellular space</location>
        <location evidence="4">Apoplast</location>
    </subcellularLocation>
</comment>
<dbReference type="EMBL" id="WHWC01000015">
    <property type="protein sequence ID" value="KAG8368127.1"/>
    <property type="molecule type" value="Genomic_DNA"/>
</dbReference>
<keyword evidence="4" id="KW-0052">Apoplast</keyword>
<dbReference type="InterPro" id="IPR044859">
    <property type="entry name" value="Allene_oxi_cyc_Dirigent"/>
</dbReference>
<evidence type="ECO:0000256" key="3">
    <source>
        <dbReference type="ARBA" id="ARBA00022525"/>
    </source>
</evidence>
<sequence length="276" mass="30568">MVTLDRIRARVEETKQLATEDPEMLMEAREVGWTRPRIGWLKLNVDAALRLAHSFPDAAAIGGVFRNLEGKLNMAKLIIVILMLSSFFLAIPSVYARKQKGSEPKTLWFQSICQGKEKIAKVHFYVQDILGGENVTVYEVARASITSNSPTTFGQVRVLDDLLTAEPDINSQEIGRVQGLITSADLETSALAMNLNFIFTAGEFNGSTISILGRNQIEDTERELPVAGGTGKFRFGRGYALTSTYSYDAVTNYGVLEYTIYVTYVDESAISLFGDR</sequence>
<evidence type="ECO:0000313" key="6">
    <source>
        <dbReference type="EMBL" id="KAG8368127.1"/>
    </source>
</evidence>
<comment type="similarity">
    <text evidence="1 4">Belongs to the plant dirigent protein family.</text>
</comment>
<evidence type="ECO:0000256" key="1">
    <source>
        <dbReference type="ARBA" id="ARBA00010746"/>
    </source>
</evidence>
<keyword evidence="7" id="KW-1185">Reference proteome</keyword>
<dbReference type="GO" id="GO:0048046">
    <property type="term" value="C:apoplast"/>
    <property type="evidence" value="ECO:0007669"/>
    <property type="project" value="UniProtKB-SubCell"/>
</dbReference>
<evidence type="ECO:0000256" key="5">
    <source>
        <dbReference type="SAM" id="Phobius"/>
    </source>
</evidence>
<proteinExistence type="inferred from homology"/>
<name>A0AAV6WI81_9LAMI</name>
<dbReference type="PANTHER" id="PTHR21495">
    <property type="entry name" value="NUCLEOPORIN-RELATED"/>
    <property type="match status" value="1"/>
</dbReference>
<accession>A0AAV6WI81</accession>
<feature type="transmembrane region" description="Helical" evidence="5">
    <location>
        <begin position="75"/>
        <end position="95"/>
    </location>
</feature>
<evidence type="ECO:0000313" key="7">
    <source>
        <dbReference type="Proteomes" id="UP000826271"/>
    </source>
</evidence>
<keyword evidence="5" id="KW-0812">Transmembrane</keyword>
<evidence type="ECO:0000256" key="4">
    <source>
        <dbReference type="RuleBase" id="RU363099"/>
    </source>
</evidence>
<dbReference type="InterPro" id="IPR004265">
    <property type="entry name" value="Dirigent"/>
</dbReference>
<dbReference type="Pfam" id="PF03018">
    <property type="entry name" value="Dirigent"/>
    <property type="match status" value="1"/>
</dbReference>
<comment type="caution">
    <text evidence="6">The sequence shown here is derived from an EMBL/GenBank/DDBJ whole genome shotgun (WGS) entry which is preliminary data.</text>
</comment>
<organism evidence="6 7">
    <name type="scientific">Buddleja alternifolia</name>
    <dbReference type="NCBI Taxonomy" id="168488"/>
    <lineage>
        <taxon>Eukaryota</taxon>
        <taxon>Viridiplantae</taxon>
        <taxon>Streptophyta</taxon>
        <taxon>Embryophyta</taxon>
        <taxon>Tracheophyta</taxon>
        <taxon>Spermatophyta</taxon>
        <taxon>Magnoliopsida</taxon>
        <taxon>eudicotyledons</taxon>
        <taxon>Gunneridae</taxon>
        <taxon>Pentapetalae</taxon>
        <taxon>asterids</taxon>
        <taxon>lamiids</taxon>
        <taxon>Lamiales</taxon>
        <taxon>Scrophulariaceae</taxon>
        <taxon>Buddlejeae</taxon>
        <taxon>Buddleja</taxon>
    </lineage>
</organism>
<reference evidence="6" key="1">
    <citation type="submission" date="2019-10" db="EMBL/GenBank/DDBJ databases">
        <authorList>
            <person name="Zhang R."/>
            <person name="Pan Y."/>
            <person name="Wang J."/>
            <person name="Ma R."/>
            <person name="Yu S."/>
        </authorList>
    </citation>
    <scope>NUCLEOTIDE SEQUENCE</scope>
    <source>
        <strain evidence="6">LA-IB0</strain>
        <tissue evidence="6">Leaf</tissue>
    </source>
</reference>
<comment type="subunit">
    <text evidence="2 4">Homodimer.</text>
</comment>
<dbReference type="Proteomes" id="UP000826271">
    <property type="component" value="Unassembled WGS sequence"/>
</dbReference>
<dbReference type="AlphaFoldDB" id="A0AAV6WI81"/>
<protein>
    <recommendedName>
        <fullName evidence="4">Dirigent protein</fullName>
    </recommendedName>
</protein>
<dbReference type="Gene3D" id="2.40.480.10">
    <property type="entry name" value="Allene oxide cyclase-like"/>
    <property type="match status" value="1"/>
</dbReference>
<keyword evidence="5" id="KW-0472">Membrane</keyword>
<comment type="function">
    <text evidence="4">Dirigent proteins impart stereoselectivity on the phenoxy radical-coupling reaction, yielding optically active lignans from two molecules of coniferyl alcohol in the biosynthesis of lignans, flavonolignans, and alkaloids and thus plays a central role in plant secondary metabolism.</text>
</comment>
<keyword evidence="5" id="KW-1133">Transmembrane helix</keyword>
<keyword evidence="3 4" id="KW-0964">Secreted</keyword>
<evidence type="ECO:0000256" key="2">
    <source>
        <dbReference type="ARBA" id="ARBA00011738"/>
    </source>
</evidence>